<feature type="chain" id="PRO_5022933547" evidence="10">
    <location>
        <begin position="21"/>
        <end position="630"/>
    </location>
</feature>
<evidence type="ECO:0000256" key="4">
    <source>
        <dbReference type="ARBA" id="ARBA00022692"/>
    </source>
</evidence>
<dbReference type="PROSITE" id="PS50885">
    <property type="entry name" value="HAMP"/>
    <property type="match status" value="1"/>
</dbReference>
<feature type="domain" description="HAMP" evidence="12">
    <location>
        <begin position="325"/>
        <end position="379"/>
    </location>
</feature>
<organism evidence="14 15">
    <name type="scientific">Paraburkholderia azotifigens</name>
    <dbReference type="NCBI Taxonomy" id="2057004"/>
    <lineage>
        <taxon>Bacteria</taxon>
        <taxon>Pseudomonadati</taxon>
        <taxon>Pseudomonadota</taxon>
        <taxon>Betaproteobacteria</taxon>
        <taxon>Burkholderiales</taxon>
        <taxon>Burkholderiaceae</taxon>
        <taxon>Paraburkholderia</taxon>
    </lineage>
</organism>
<feature type="transmembrane region" description="Helical" evidence="9">
    <location>
        <begin position="301"/>
        <end position="323"/>
    </location>
</feature>
<evidence type="ECO:0000259" key="12">
    <source>
        <dbReference type="PROSITE" id="PS50885"/>
    </source>
</evidence>
<feature type="domain" description="Methyl-accepting transducer" evidence="11">
    <location>
        <begin position="384"/>
        <end position="613"/>
    </location>
</feature>
<name>A0A5C6V7L6_9BURK</name>
<evidence type="ECO:0000259" key="11">
    <source>
        <dbReference type="PROSITE" id="PS50111"/>
    </source>
</evidence>
<keyword evidence="2" id="KW-1003">Cell membrane</keyword>
<dbReference type="PRINTS" id="PR00260">
    <property type="entry name" value="CHEMTRNSDUCR"/>
</dbReference>
<dbReference type="Gene3D" id="3.30.450.20">
    <property type="entry name" value="PAS domain"/>
    <property type="match status" value="1"/>
</dbReference>
<dbReference type="PANTHER" id="PTHR43531:SF14">
    <property type="entry name" value="METHYL-ACCEPTING CHEMOTAXIS PROTEIN I-RELATED"/>
    <property type="match status" value="1"/>
</dbReference>
<keyword evidence="16" id="KW-1185">Reference proteome</keyword>
<reference evidence="14 15" key="1">
    <citation type="journal article" date="2018" name="Int. J. Syst. Evol. Microbiol.">
        <title>Paraburkholderia azotifigens sp. nov., a nitrogen-fixing bacterium isolated from paddy soil.</title>
        <authorList>
            <person name="Choi G.M."/>
            <person name="Im W.T."/>
        </authorList>
    </citation>
    <scope>NUCLEOTIDE SEQUENCE [LARGE SCALE GENOMIC DNA]</scope>
    <source>
        <strain evidence="14 15">NF 2-5-3</strain>
    </source>
</reference>
<keyword evidence="8" id="KW-0807">Transducer</keyword>
<proteinExistence type="inferred from homology"/>
<evidence type="ECO:0000313" key="14">
    <source>
        <dbReference type="EMBL" id="TXC81233.1"/>
    </source>
</evidence>
<reference evidence="13 16" key="3">
    <citation type="submission" date="2024-01" db="EMBL/GenBank/DDBJ databases">
        <title>The diversity of rhizobia nodulating Mimosa spp. in eleven states of Brazil covering several biomes is determined by host plant, location, and edaphic factors.</title>
        <authorList>
            <person name="Rouws L."/>
            <person name="Barauna A."/>
            <person name="Beukes C."/>
            <person name="De Faria S.M."/>
            <person name="Gross E."/>
            <person name="Dos Reis Junior F.B."/>
            <person name="Simon M."/>
            <person name="Maluk M."/>
            <person name="Odee D.W."/>
            <person name="Kenicer G."/>
            <person name="Young J.P.W."/>
            <person name="Reis V.M."/>
            <person name="Zilli J."/>
            <person name="James E.K."/>
        </authorList>
    </citation>
    <scope>NUCLEOTIDE SEQUENCE [LARGE SCALE GENOMIC DNA]</scope>
    <source>
        <strain evidence="13 16">JPY530</strain>
    </source>
</reference>
<evidence type="ECO:0000256" key="9">
    <source>
        <dbReference type="SAM" id="Phobius"/>
    </source>
</evidence>
<dbReference type="SMART" id="SM00283">
    <property type="entry name" value="MA"/>
    <property type="match status" value="1"/>
</dbReference>
<keyword evidence="3" id="KW-0488">Methylation</keyword>
<keyword evidence="6 9" id="KW-0472">Membrane</keyword>
<dbReference type="InterPro" id="IPR003660">
    <property type="entry name" value="HAMP_dom"/>
</dbReference>
<evidence type="ECO:0000256" key="7">
    <source>
        <dbReference type="ARBA" id="ARBA00029447"/>
    </source>
</evidence>
<dbReference type="Pfam" id="PF00672">
    <property type="entry name" value="HAMP"/>
    <property type="match status" value="1"/>
</dbReference>
<dbReference type="SUPFAM" id="SSF58104">
    <property type="entry name" value="Methyl-accepting chemotaxis protein (MCP) signaling domain"/>
    <property type="match status" value="1"/>
</dbReference>
<dbReference type="Proteomes" id="UP000321776">
    <property type="component" value="Unassembled WGS sequence"/>
</dbReference>
<evidence type="ECO:0000313" key="15">
    <source>
        <dbReference type="Proteomes" id="UP000321776"/>
    </source>
</evidence>
<reference evidence="14" key="2">
    <citation type="submission" date="2019-08" db="EMBL/GenBank/DDBJ databases">
        <authorList>
            <person name="Im W.-T."/>
        </authorList>
    </citation>
    <scope>NUCLEOTIDE SEQUENCE</scope>
    <source>
        <strain evidence="14">NF 2-5-3</strain>
    </source>
</reference>
<evidence type="ECO:0000256" key="6">
    <source>
        <dbReference type="ARBA" id="ARBA00023136"/>
    </source>
</evidence>
<comment type="subcellular location">
    <subcellularLocation>
        <location evidence="1">Cell membrane</location>
        <topology evidence="1">Multi-pass membrane protein</topology>
    </subcellularLocation>
</comment>
<dbReference type="GO" id="GO:0004888">
    <property type="term" value="F:transmembrane signaling receptor activity"/>
    <property type="evidence" value="ECO:0007669"/>
    <property type="project" value="InterPro"/>
</dbReference>
<dbReference type="GO" id="GO:0007165">
    <property type="term" value="P:signal transduction"/>
    <property type="evidence" value="ECO:0007669"/>
    <property type="project" value="UniProtKB-KW"/>
</dbReference>
<dbReference type="Pfam" id="PF00015">
    <property type="entry name" value="MCPsignal"/>
    <property type="match status" value="1"/>
</dbReference>
<dbReference type="InterPro" id="IPR004090">
    <property type="entry name" value="Chemotax_Me-accpt_rcpt"/>
</dbReference>
<dbReference type="InterPro" id="IPR033479">
    <property type="entry name" value="dCache_1"/>
</dbReference>
<feature type="signal peptide" evidence="10">
    <location>
        <begin position="1"/>
        <end position="20"/>
    </location>
</feature>
<gene>
    <name evidence="14" type="ORF">FRZ40_39555</name>
    <name evidence="13" type="ORF">V4C56_08065</name>
</gene>
<dbReference type="Pfam" id="PF02743">
    <property type="entry name" value="dCache_1"/>
    <property type="match status" value="1"/>
</dbReference>
<dbReference type="EMBL" id="JAZHGA010000004">
    <property type="protein sequence ID" value="MEM5339587.1"/>
    <property type="molecule type" value="Genomic_DNA"/>
</dbReference>
<evidence type="ECO:0000256" key="10">
    <source>
        <dbReference type="SAM" id="SignalP"/>
    </source>
</evidence>
<evidence type="ECO:0000256" key="2">
    <source>
        <dbReference type="ARBA" id="ARBA00022475"/>
    </source>
</evidence>
<keyword evidence="4 9" id="KW-0812">Transmembrane</keyword>
<dbReference type="CDD" id="cd06225">
    <property type="entry name" value="HAMP"/>
    <property type="match status" value="1"/>
</dbReference>
<comment type="similarity">
    <text evidence="7">Belongs to the methyl-accepting chemotaxis (MCP) protein family.</text>
</comment>
<dbReference type="InterPro" id="IPR004089">
    <property type="entry name" value="MCPsignal_dom"/>
</dbReference>
<evidence type="ECO:0000256" key="3">
    <source>
        <dbReference type="ARBA" id="ARBA00022481"/>
    </source>
</evidence>
<dbReference type="EMBL" id="VOQS01000005">
    <property type="protein sequence ID" value="TXC81233.1"/>
    <property type="molecule type" value="Genomic_DNA"/>
</dbReference>
<dbReference type="InterPro" id="IPR051310">
    <property type="entry name" value="MCP_chemotaxis"/>
</dbReference>
<dbReference type="AlphaFoldDB" id="A0A5C6V7L6"/>
<dbReference type="GO" id="GO:0006935">
    <property type="term" value="P:chemotaxis"/>
    <property type="evidence" value="ECO:0007669"/>
    <property type="project" value="InterPro"/>
</dbReference>
<evidence type="ECO:0000256" key="5">
    <source>
        <dbReference type="ARBA" id="ARBA00022989"/>
    </source>
</evidence>
<protein>
    <submittedName>
        <fullName evidence="14">HAMP domain-containing protein</fullName>
    </submittedName>
    <submittedName>
        <fullName evidence="13">Methyl-accepting chemotaxis protein</fullName>
    </submittedName>
</protein>
<keyword evidence="10" id="KW-0732">Signal</keyword>
<dbReference type="RefSeq" id="WP_147238545.1">
    <property type="nucleotide sequence ID" value="NZ_JAZHFZ010000004.1"/>
</dbReference>
<dbReference type="SMART" id="SM00304">
    <property type="entry name" value="HAMP"/>
    <property type="match status" value="1"/>
</dbReference>
<dbReference type="CDD" id="cd12912">
    <property type="entry name" value="PDC2_MCP_like"/>
    <property type="match status" value="1"/>
</dbReference>
<dbReference type="PANTHER" id="PTHR43531">
    <property type="entry name" value="PROTEIN ICFG"/>
    <property type="match status" value="1"/>
</dbReference>
<dbReference type="Gene3D" id="1.10.287.950">
    <property type="entry name" value="Methyl-accepting chemotaxis protein"/>
    <property type="match status" value="1"/>
</dbReference>
<evidence type="ECO:0000313" key="16">
    <source>
        <dbReference type="Proteomes" id="UP001481677"/>
    </source>
</evidence>
<keyword evidence="5 9" id="KW-1133">Transmembrane helix</keyword>
<dbReference type="Proteomes" id="UP001481677">
    <property type="component" value="Unassembled WGS sequence"/>
</dbReference>
<comment type="caution">
    <text evidence="14">The sequence shown here is derived from an EMBL/GenBank/DDBJ whole genome shotgun (WGS) entry which is preliminary data.</text>
</comment>
<evidence type="ECO:0000256" key="1">
    <source>
        <dbReference type="ARBA" id="ARBA00004651"/>
    </source>
</evidence>
<evidence type="ECO:0000313" key="13">
    <source>
        <dbReference type="EMBL" id="MEM5339587.1"/>
    </source>
</evidence>
<dbReference type="PROSITE" id="PS50111">
    <property type="entry name" value="CHEMOTAXIS_TRANSDUC_2"/>
    <property type="match status" value="1"/>
</dbReference>
<accession>A0A5C6V7L6</accession>
<sequence length="630" mass="67145">MKLTGSIAFKFSAASGAALAVTVLLLTSVGALNVRHQAVDEFEQSSHARIVQADESLDVNFKEVEQNLTYLTQTAQLKAADQSITDYLNHGGQMTPDKNGEIEKTIFALLKDFGDTHPNMRYLDIGTRWGGYVQWPIESLNGEHYDPRVRPWYQLAMTAPDRVVRPAPYLSAAGSGGAIISFARVVKDSKGDILGVLEGDISLDDFARLTSGIQFGKTGYLLVTDSSGKVLIDPREKKHEFKELKGLGGGYEQLSNAADGLVRIQMDGVEYQSFVYTSPKNGWKYYALVPESEMMAAANRLTWTLIAMGLLVLVVAVLIMVALGRRMTDPIRNLASSMHEIAAGDGDMTRRLPQLSNDEVGHLAKQFNAFVEKLHGVLLKVMTNSRHLELAASEVSAGNLDLSSRTEQQAASIQQTAASMEELAGTVRGTADQAKNANAVASGAVEVARRGNEAVSAAAKTMNTAVEQSGRIVGIVGMIEGIAFQTNILALNAAVESARAGESGRGFAVVAAEVRNLAQRSTGAAKEIKALLEVSVGNVQAGAEQVNLAGKTIAELTDAISNVANITSEIADSAREQSRAIGEVNQAVSLMDQSTQQNAALVEEIAAASESLSTQGKDLNATVGFFKLGA</sequence>
<dbReference type="FunFam" id="1.10.287.950:FF:000001">
    <property type="entry name" value="Methyl-accepting chemotaxis sensory transducer"/>
    <property type="match status" value="1"/>
</dbReference>
<dbReference type="CDD" id="cd11386">
    <property type="entry name" value="MCP_signal"/>
    <property type="match status" value="1"/>
</dbReference>
<dbReference type="GO" id="GO:0005886">
    <property type="term" value="C:plasma membrane"/>
    <property type="evidence" value="ECO:0007669"/>
    <property type="project" value="UniProtKB-SubCell"/>
</dbReference>
<evidence type="ECO:0000256" key="8">
    <source>
        <dbReference type="PROSITE-ProRule" id="PRU00284"/>
    </source>
</evidence>